<dbReference type="Proteomes" id="UP000198781">
    <property type="component" value="Unassembled WGS sequence"/>
</dbReference>
<accession>A0A1G6L0M4</accession>
<feature type="region of interest" description="Disordered" evidence="1">
    <location>
        <begin position="43"/>
        <end position="62"/>
    </location>
</feature>
<protein>
    <submittedName>
        <fullName evidence="3">Uncharacterized protein</fullName>
    </submittedName>
</protein>
<evidence type="ECO:0000256" key="1">
    <source>
        <dbReference type="SAM" id="MobiDB-lite"/>
    </source>
</evidence>
<evidence type="ECO:0000256" key="2">
    <source>
        <dbReference type="SAM" id="SignalP"/>
    </source>
</evidence>
<feature type="region of interest" description="Disordered" evidence="1">
    <location>
        <begin position="95"/>
        <end position="114"/>
    </location>
</feature>
<feature type="signal peptide" evidence="2">
    <location>
        <begin position="1"/>
        <end position="40"/>
    </location>
</feature>
<name>A0A1G6L0M4_9BURK</name>
<dbReference type="AlphaFoldDB" id="A0A1G6L0M4"/>
<sequence>MSAFRPPLQAVFKNTRKPTTTTTATTFAGAFIALSLAALAASSARAQGAPSGQPPGPPPEAYTACKGLAEGASVTLTMPDGKTLPGTCRTMNGTLVAMPVGGPPHGAGGPPPAR</sequence>
<keyword evidence="4" id="KW-1185">Reference proteome</keyword>
<dbReference type="STRING" id="187868.SAMN05192589_10233"/>
<proteinExistence type="predicted"/>
<keyword evidence="2" id="KW-0732">Signal</keyword>
<evidence type="ECO:0000313" key="3">
    <source>
        <dbReference type="EMBL" id="SDC36733.1"/>
    </source>
</evidence>
<organism evidence="3 4">
    <name type="scientific">Paracidovorax valerianellae</name>
    <dbReference type="NCBI Taxonomy" id="187868"/>
    <lineage>
        <taxon>Bacteria</taxon>
        <taxon>Pseudomonadati</taxon>
        <taxon>Pseudomonadota</taxon>
        <taxon>Betaproteobacteria</taxon>
        <taxon>Burkholderiales</taxon>
        <taxon>Comamonadaceae</taxon>
        <taxon>Paracidovorax</taxon>
    </lineage>
</organism>
<feature type="chain" id="PRO_5011740958" evidence="2">
    <location>
        <begin position="41"/>
        <end position="114"/>
    </location>
</feature>
<gene>
    <name evidence="3" type="ORF">SAMN05192589_10233</name>
</gene>
<evidence type="ECO:0000313" key="4">
    <source>
        <dbReference type="Proteomes" id="UP000198781"/>
    </source>
</evidence>
<reference evidence="3" key="1">
    <citation type="submission" date="2016-10" db="EMBL/GenBank/DDBJ databases">
        <authorList>
            <person name="de Groot N.N."/>
        </authorList>
    </citation>
    <scope>NUCLEOTIDE SEQUENCE [LARGE SCALE GENOMIC DNA]</scope>
    <source>
        <strain evidence="3">DSM 16619</strain>
    </source>
</reference>
<dbReference type="EMBL" id="FMZC01000002">
    <property type="protein sequence ID" value="SDC36733.1"/>
    <property type="molecule type" value="Genomic_DNA"/>
</dbReference>
<dbReference type="RefSeq" id="WP_245711215.1">
    <property type="nucleotide sequence ID" value="NZ_FMZC01000002.1"/>
</dbReference>